<dbReference type="EMBL" id="MN740406">
    <property type="protein sequence ID" value="QHU05040.1"/>
    <property type="molecule type" value="Genomic_DNA"/>
</dbReference>
<dbReference type="Gene3D" id="3.40.50.150">
    <property type="entry name" value="Vaccinia Virus protein VP39"/>
    <property type="match status" value="1"/>
</dbReference>
<dbReference type="InterPro" id="IPR006342">
    <property type="entry name" value="FkbM_mtfrase"/>
</dbReference>
<reference evidence="1" key="1">
    <citation type="journal article" date="2020" name="Nature">
        <title>Giant virus diversity and host interactions through global metagenomics.</title>
        <authorList>
            <person name="Schulz F."/>
            <person name="Roux S."/>
            <person name="Paez-Espino D."/>
            <person name="Jungbluth S."/>
            <person name="Walsh D.A."/>
            <person name="Denef V.J."/>
            <person name="McMahon K.D."/>
            <person name="Konstantinidis K.T."/>
            <person name="Eloe-Fadrosh E.A."/>
            <person name="Kyrpides N.C."/>
            <person name="Woyke T."/>
        </authorList>
    </citation>
    <scope>NUCLEOTIDE SEQUENCE</scope>
    <source>
        <strain evidence="1">GVMAG-M-3300027708-5</strain>
    </source>
</reference>
<evidence type="ECO:0008006" key="2">
    <source>
        <dbReference type="Google" id="ProtNLM"/>
    </source>
</evidence>
<sequence>MSTIKIAYGISKKNIDVTEFCHSNLQNNYTITIPHCDTTRAGLFTDPLFGTRKSIFVTINDITTEYHENYNITINIKDNSVSTIDETVMNEKLKQIQSTLKLNYGSFDTEIPEQKMVLRYLKGNEKVLELGANIGRNTLIIASILKTQNNQNFVTFECDQNIAAKLIENRDINNFTFHIENNALSKRKLIQKGWDTMVSDELLPGYKPVNTITLEELNAKYNIAFDTLVLDCEGAFYYILLDMPEIINNVNLIIMENDYHELSKKQEIDEKLKANGFYRDYFEGGGWGPCRNFFFEVWKK</sequence>
<dbReference type="InterPro" id="IPR029063">
    <property type="entry name" value="SAM-dependent_MTases_sf"/>
</dbReference>
<dbReference type="SUPFAM" id="SSF53335">
    <property type="entry name" value="S-adenosyl-L-methionine-dependent methyltransferases"/>
    <property type="match status" value="1"/>
</dbReference>
<organism evidence="1">
    <name type="scientific">viral metagenome</name>
    <dbReference type="NCBI Taxonomy" id="1070528"/>
    <lineage>
        <taxon>unclassified sequences</taxon>
        <taxon>metagenomes</taxon>
        <taxon>organismal metagenomes</taxon>
    </lineage>
</organism>
<accession>A0A6C0JJU9</accession>
<dbReference type="AlphaFoldDB" id="A0A6C0JJU9"/>
<name>A0A6C0JJU9_9ZZZZ</name>
<protein>
    <recommendedName>
        <fullName evidence="2">Methyltransferase FkbM domain-containing protein</fullName>
    </recommendedName>
</protein>
<proteinExistence type="predicted"/>
<dbReference type="NCBIfam" id="TIGR01444">
    <property type="entry name" value="fkbM_fam"/>
    <property type="match status" value="1"/>
</dbReference>
<evidence type="ECO:0000313" key="1">
    <source>
        <dbReference type="EMBL" id="QHU05040.1"/>
    </source>
</evidence>